<reference evidence="1" key="2">
    <citation type="submission" date="2020-09" db="EMBL/GenBank/DDBJ databases">
        <authorList>
            <person name="Thekke Veetil T."/>
            <person name="Lagos-Kutz D."/>
            <person name="Mccoppin N.K."/>
            <person name="Hartman G.L."/>
            <person name="Lim H.-S."/>
            <person name="Domier L.L."/>
        </authorList>
    </citation>
    <scope>NUCLEOTIDE SEQUENCE</scope>
    <source>
        <strain evidence="1">STN1ThV4</strain>
    </source>
</reference>
<reference evidence="1" key="1">
    <citation type="journal article" date="2020" name="Viruses">
        <title>Soybean Thrips (Thysanoptera: Thripidae) Harbor Highly Diverse Populations of Arthropod, Fungal and Plant Viruses.</title>
        <authorList>
            <person name="Thekke-Veetil T."/>
            <person name="Lagos-Kutz D."/>
            <person name="McCoppin N.K."/>
            <person name="Hartman G.L."/>
            <person name="Ju H.K."/>
            <person name="Lim H.S."/>
            <person name="Domier L.L."/>
        </authorList>
    </citation>
    <scope>NUCLEOTIDE SEQUENCE</scope>
    <source>
        <strain evidence="1">STN1ThV4</strain>
    </source>
</reference>
<protein>
    <submittedName>
        <fullName evidence="1">Putative capsid protein</fullName>
    </submittedName>
</protein>
<organism evidence="1">
    <name type="scientific">Soybean thrips virus 4</name>
    <dbReference type="NCBI Taxonomy" id="2796558"/>
    <lineage>
        <taxon>Viruses</taxon>
        <taxon>Riboviria</taxon>
    </lineage>
</organism>
<name>A0A7T3R0M4_9VIRU</name>
<sequence>MMLRLLMLVAGVGAYATDTCDVGPVIECDKLGKPSEIARCAATRFDCGLMSQGEWERMTHVALKKADPGQTYYSVGIEWGDIASLAMTKQTGYSFDWAMKLPLAMPHYSKAPLYVGDSAMKRPLLVYALGQVTAPTIQREDWWFKKAGGFGRWARVYNLPGAKPVSKLTESCTGLSANADLTALKSRNGMLAVMDPSVWCPKQILKDFDIYIGDLRVRSVNLGGVVEQAYVLTDGEIRSGSDVKIVGKGLRKSVF</sequence>
<proteinExistence type="predicted"/>
<dbReference type="EMBL" id="MW033627">
    <property type="protein sequence ID" value="QPZ88420.1"/>
    <property type="molecule type" value="Genomic_RNA"/>
</dbReference>
<accession>A0A7T3R0M4</accession>
<evidence type="ECO:0000313" key="1">
    <source>
        <dbReference type="EMBL" id="QPZ88420.1"/>
    </source>
</evidence>